<keyword evidence="1" id="KW-0175">Coiled coil</keyword>
<evidence type="ECO:0000313" key="3">
    <source>
        <dbReference type="Proteomes" id="UP000291121"/>
    </source>
</evidence>
<keyword evidence="3" id="KW-1185">Reference proteome</keyword>
<organism evidence="2 3">
    <name type="scientific">Pseudomonas arsenicoxydans</name>
    <dbReference type="NCBI Taxonomy" id="702115"/>
    <lineage>
        <taxon>Bacteria</taxon>
        <taxon>Pseudomonadati</taxon>
        <taxon>Pseudomonadota</taxon>
        <taxon>Gammaproteobacteria</taxon>
        <taxon>Pseudomonadales</taxon>
        <taxon>Pseudomonadaceae</taxon>
        <taxon>Pseudomonas</taxon>
    </lineage>
</organism>
<sequence length="180" mass="19609">MMSEVKYYHVTESGLVEGTSMGRLTVVLASDYDATARRIGNMVCAKRQMDEELEIARDDLVIFKSSLSALGEASKKLVVCARTSGGTIGPDQGLMDACAGVESVITLGGVARAINELERLTAERDALQQRLNAADQRVDDLERALREIVHNYSHGHLQHTHKAIVAAESLIELAEVETDE</sequence>
<dbReference type="Proteomes" id="UP000291121">
    <property type="component" value="Chromosome"/>
</dbReference>
<dbReference type="EMBL" id="CP024767">
    <property type="protein sequence ID" value="QAY85358.1"/>
    <property type="molecule type" value="Genomic_DNA"/>
</dbReference>
<evidence type="ECO:0000313" key="2">
    <source>
        <dbReference type="EMBL" id="QAY85358.1"/>
    </source>
</evidence>
<feature type="coiled-coil region" evidence="1">
    <location>
        <begin position="110"/>
        <end position="151"/>
    </location>
</feature>
<accession>A0A4P6G3Y5</accession>
<name>A0A4P6G3Y5_9PSED</name>
<evidence type="ECO:0000256" key="1">
    <source>
        <dbReference type="SAM" id="Coils"/>
    </source>
</evidence>
<proteinExistence type="predicted"/>
<reference evidence="2 3" key="1">
    <citation type="submission" date="2017-11" db="EMBL/GenBank/DDBJ databases">
        <title>Genome sequence of Pseudomonas arsenicoxydans ACM1.</title>
        <authorList>
            <person name="Nascimento F.X."/>
        </authorList>
    </citation>
    <scope>NUCLEOTIDE SEQUENCE [LARGE SCALE GENOMIC DNA]</scope>
    <source>
        <strain evidence="2 3">ACM1</strain>
    </source>
</reference>
<dbReference type="AlphaFoldDB" id="A0A4P6G3Y5"/>
<gene>
    <name evidence="2" type="ORF">CUN61_15760</name>
</gene>
<protein>
    <submittedName>
        <fullName evidence="2">Uncharacterized protein</fullName>
    </submittedName>
</protein>
<dbReference type="RefSeq" id="WP_208667541.1">
    <property type="nucleotide sequence ID" value="NZ_CP024767.1"/>
</dbReference>